<keyword evidence="3" id="KW-1185">Reference proteome</keyword>
<protein>
    <submittedName>
        <fullName evidence="2">Histidine phosphatase family protein</fullName>
    </submittedName>
</protein>
<dbReference type="Gene3D" id="3.40.50.1240">
    <property type="entry name" value="Phosphoglycerate mutase-like"/>
    <property type="match status" value="1"/>
</dbReference>
<gene>
    <name evidence="2" type="ORF">LZ538_06590</name>
</gene>
<dbReference type="InterPro" id="IPR013078">
    <property type="entry name" value="His_Pase_superF_clade-1"/>
</dbReference>
<dbReference type="InterPro" id="IPR029033">
    <property type="entry name" value="His_PPase_superfam"/>
</dbReference>
<reference evidence="2" key="1">
    <citation type="submission" date="2022-05" db="EMBL/GenBank/DDBJ databases">
        <authorList>
            <person name="Jo J.-H."/>
            <person name="Im W.-T."/>
        </authorList>
    </citation>
    <scope>NUCLEOTIDE SEQUENCE</scope>
    <source>
        <strain evidence="2">SE220</strain>
    </source>
</reference>
<dbReference type="SUPFAM" id="SSF53254">
    <property type="entry name" value="Phosphoglycerate mutase-like"/>
    <property type="match status" value="1"/>
</dbReference>
<keyword evidence="1" id="KW-0732">Signal</keyword>
<sequence>MRKLLLIFIAGLAAALATQPAFAGETVYVIRHLEKATGDDPALTARGAERADQLAQLLAKANIKAVFVTPTRRARETATPLANRLGLPVSEYNPRDVEALAAAVSAAAGPVLIVGHSNTVAALVARFGGDRPAELTEQDYGTLFVVHSGTKQVNRIRLN</sequence>
<dbReference type="RefSeq" id="WP_249831198.1">
    <property type="nucleotide sequence ID" value="NZ_JAMGBE010000002.1"/>
</dbReference>
<dbReference type="EMBL" id="JAMGBE010000002">
    <property type="protein sequence ID" value="MCL6729721.1"/>
    <property type="molecule type" value="Genomic_DNA"/>
</dbReference>
<evidence type="ECO:0000313" key="2">
    <source>
        <dbReference type="EMBL" id="MCL6729721.1"/>
    </source>
</evidence>
<organism evidence="2 3">
    <name type="scientific">Sphingomonas hankyongi</name>
    <dbReference type="NCBI Taxonomy" id="2908209"/>
    <lineage>
        <taxon>Bacteria</taxon>
        <taxon>Pseudomonadati</taxon>
        <taxon>Pseudomonadota</taxon>
        <taxon>Alphaproteobacteria</taxon>
        <taxon>Sphingomonadales</taxon>
        <taxon>Sphingomonadaceae</taxon>
        <taxon>Sphingomonas</taxon>
    </lineage>
</organism>
<dbReference type="Pfam" id="PF00300">
    <property type="entry name" value="His_Phos_1"/>
    <property type="match status" value="1"/>
</dbReference>
<feature type="chain" id="PRO_5046152755" evidence="1">
    <location>
        <begin position="24"/>
        <end position="159"/>
    </location>
</feature>
<proteinExistence type="predicted"/>
<evidence type="ECO:0000313" key="3">
    <source>
        <dbReference type="Proteomes" id="UP001165342"/>
    </source>
</evidence>
<feature type="signal peptide" evidence="1">
    <location>
        <begin position="1"/>
        <end position="23"/>
    </location>
</feature>
<dbReference type="Proteomes" id="UP001165342">
    <property type="component" value="Unassembled WGS sequence"/>
</dbReference>
<dbReference type="CDD" id="cd07067">
    <property type="entry name" value="HP_PGM_like"/>
    <property type="match status" value="1"/>
</dbReference>
<dbReference type="SMART" id="SM00855">
    <property type="entry name" value="PGAM"/>
    <property type="match status" value="1"/>
</dbReference>
<comment type="caution">
    <text evidence="2">The sequence shown here is derived from an EMBL/GenBank/DDBJ whole genome shotgun (WGS) entry which is preliminary data.</text>
</comment>
<name>A0ABT0S1M3_9SPHN</name>
<evidence type="ECO:0000256" key="1">
    <source>
        <dbReference type="SAM" id="SignalP"/>
    </source>
</evidence>
<accession>A0ABT0S1M3</accession>